<dbReference type="SUPFAM" id="SSF53633">
    <property type="entry name" value="Carbamate kinase-like"/>
    <property type="match status" value="1"/>
</dbReference>
<dbReference type="GO" id="GO:0005829">
    <property type="term" value="C:cytosol"/>
    <property type="evidence" value="ECO:0007669"/>
    <property type="project" value="TreeGrafter"/>
</dbReference>
<dbReference type="PROSITE" id="PS00324">
    <property type="entry name" value="ASPARTOKINASE"/>
    <property type="match status" value="1"/>
</dbReference>
<dbReference type="PANTHER" id="PTHR21499:SF3">
    <property type="entry name" value="ASPARTOKINASE"/>
    <property type="match status" value="1"/>
</dbReference>
<dbReference type="GO" id="GO:0004072">
    <property type="term" value="F:aspartate kinase activity"/>
    <property type="evidence" value="ECO:0007669"/>
    <property type="project" value="UniProtKB-EC"/>
</dbReference>
<evidence type="ECO:0000256" key="1">
    <source>
        <dbReference type="ARBA" id="ARBA00010122"/>
    </source>
</evidence>
<organism evidence="8">
    <name type="scientific">marine sediment metagenome</name>
    <dbReference type="NCBI Taxonomy" id="412755"/>
    <lineage>
        <taxon>unclassified sequences</taxon>
        <taxon>metagenomes</taxon>
        <taxon>ecological metagenomes</taxon>
    </lineage>
</organism>
<evidence type="ECO:0000256" key="3">
    <source>
        <dbReference type="ARBA" id="ARBA00022741"/>
    </source>
</evidence>
<dbReference type="GO" id="GO:0009090">
    <property type="term" value="P:homoserine biosynthetic process"/>
    <property type="evidence" value="ECO:0007669"/>
    <property type="project" value="TreeGrafter"/>
</dbReference>
<evidence type="ECO:0000256" key="5">
    <source>
        <dbReference type="ARBA" id="ARBA00022840"/>
    </source>
</evidence>
<feature type="non-terminal residue" evidence="8">
    <location>
        <position position="181"/>
    </location>
</feature>
<reference evidence="8" key="1">
    <citation type="journal article" date="2014" name="Front. Microbiol.">
        <title>High frequency of phylogenetically diverse reductive dehalogenase-homologous genes in deep subseafloor sedimentary metagenomes.</title>
        <authorList>
            <person name="Kawai M."/>
            <person name="Futagami T."/>
            <person name="Toyoda A."/>
            <person name="Takaki Y."/>
            <person name="Nishi S."/>
            <person name="Hori S."/>
            <person name="Arai W."/>
            <person name="Tsubouchi T."/>
            <person name="Morono Y."/>
            <person name="Uchiyama I."/>
            <person name="Ito T."/>
            <person name="Fujiyama A."/>
            <person name="Inagaki F."/>
            <person name="Takami H."/>
        </authorList>
    </citation>
    <scope>NUCLEOTIDE SEQUENCE</scope>
    <source>
        <strain evidence="8">Expedition CK06-06</strain>
    </source>
</reference>
<dbReference type="AlphaFoldDB" id="X1QDE4"/>
<keyword evidence="2" id="KW-0808">Transferase</keyword>
<evidence type="ECO:0000256" key="6">
    <source>
        <dbReference type="ARBA" id="ARBA00047872"/>
    </source>
</evidence>
<comment type="similarity">
    <text evidence="1">Belongs to the aspartokinase family.</text>
</comment>
<dbReference type="GO" id="GO:0009089">
    <property type="term" value="P:lysine biosynthetic process via diaminopimelate"/>
    <property type="evidence" value="ECO:0007669"/>
    <property type="project" value="TreeGrafter"/>
</dbReference>
<gene>
    <name evidence="8" type="ORF">S06H3_46488</name>
</gene>
<dbReference type="InterPro" id="IPR018042">
    <property type="entry name" value="Aspartate_kinase_CS"/>
</dbReference>
<keyword evidence="5" id="KW-0067">ATP-binding</keyword>
<sequence length="181" mass="18964">MALIVQKYGGTSVADAERIKSVARRIAAAKDKGDQIVVVVSAMGDTTDELIELAYQVSEQPSGRELDVLLSTGEIVSSTLLAMALRNMGYEAISLSGAQAGIRTDSAYSRARILKVESKRVVKELEKGKIVIVAGFQGITGEMDVTTLGRGGSDTTAVALAASLGAEVCQLYTDVEGVHTA</sequence>
<comment type="catalytic activity">
    <reaction evidence="6">
        <text>L-aspartate + ATP = 4-phospho-L-aspartate + ADP</text>
        <dbReference type="Rhea" id="RHEA:23776"/>
        <dbReference type="ChEBI" id="CHEBI:29991"/>
        <dbReference type="ChEBI" id="CHEBI:30616"/>
        <dbReference type="ChEBI" id="CHEBI:57535"/>
        <dbReference type="ChEBI" id="CHEBI:456216"/>
        <dbReference type="EC" id="2.7.2.4"/>
    </reaction>
</comment>
<dbReference type="GO" id="GO:0005524">
    <property type="term" value="F:ATP binding"/>
    <property type="evidence" value="ECO:0007669"/>
    <property type="project" value="UniProtKB-KW"/>
</dbReference>
<evidence type="ECO:0000259" key="7">
    <source>
        <dbReference type="Pfam" id="PF00696"/>
    </source>
</evidence>
<dbReference type="Gene3D" id="3.40.1160.10">
    <property type="entry name" value="Acetylglutamate kinase-like"/>
    <property type="match status" value="1"/>
</dbReference>
<dbReference type="InterPro" id="IPR001048">
    <property type="entry name" value="Asp/Glu/Uridylate_kinase"/>
</dbReference>
<dbReference type="InterPro" id="IPR036393">
    <property type="entry name" value="AceGlu_kinase-like_sf"/>
</dbReference>
<accession>X1QDE4</accession>
<dbReference type="PANTHER" id="PTHR21499">
    <property type="entry name" value="ASPARTATE KINASE"/>
    <property type="match status" value="1"/>
</dbReference>
<evidence type="ECO:0000256" key="2">
    <source>
        <dbReference type="ARBA" id="ARBA00022679"/>
    </source>
</evidence>
<keyword evidence="4" id="KW-0418">Kinase</keyword>
<evidence type="ECO:0000256" key="4">
    <source>
        <dbReference type="ARBA" id="ARBA00022777"/>
    </source>
</evidence>
<dbReference type="CDD" id="cd04246">
    <property type="entry name" value="AAK_AK-DapG-like"/>
    <property type="match status" value="1"/>
</dbReference>
<dbReference type="EMBL" id="BARV01029114">
    <property type="protein sequence ID" value="GAI41304.1"/>
    <property type="molecule type" value="Genomic_DNA"/>
</dbReference>
<dbReference type="Pfam" id="PF00696">
    <property type="entry name" value="AA_kinase"/>
    <property type="match status" value="1"/>
</dbReference>
<protein>
    <recommendedName>
        <fullName evidence="7">Aspartate/glutamate/uridylate kinase domain-containing protein</fullName>
    </recommendedName>
</protein>
<feature type="domain" description="Aspartate/glutamate/uridylate kinase" evidence="7">
    <location>
        <begin position="3"/>
        <end position="181"/>
    </location>
</feature>
<name>X1QDE4_9ZZZZ</name>
<evidence type="ECO:0000313" key="8">
    <source>
        <dbReference type="EMBL" id="GAI41304.1"/>
    </source>
</evidence>
<keyword evidence="3" id="KW-0547">Nucleotide-binding</keyword>
<comment type="caution">
    <text evidence="8">The sequence shown here is derived from an EMBL/GenBank/DDBJ whole genome shotgun (WGS) entry which is preliminary data.</text>
</comment>
<proteinExistence type="inferred from homology"/>